<protein>
    <submittedName>
        <fullName evidence="1">Uncharacterized protein</fullName>
    </submittedName>
</protein>
<dbReference type="Proteomes" id="UP000821865">
    <property type="component" value="Chromosome 3"/>
</dbReference>
<reference evidence="1" key="1">
    <citation type="submission" date="2020-05" db="EMBL/GenBank/DDBJ databases">
        <title>Large-scale comparative analyses of tick genomes elucidate their genetic diversity and vector capacities.</title>
        <authorList>
            <person name="Jia N."/>
            <person name="Wang J."/>
            <person name="Shi W."/>
            <person name="Du L."/>
            <person name="Sun Y."/>
            <person name="Zhan W."/>
            <person name="Jiang J."/>
            <person name="Wang Q."/>
            <person name="Zhang B."/>
            <person name="Ji P."/>
            <person name="Sakyi L.B."/>
            <person name="Cui X."/>
            <person name="Yuan T."/>
            <person name="Jiang B."/>
            <person name="Yang W."/>
            <person name="Lam T.T.-Y."/>
            <person name="Chang Q."/>
            <person name="Ding S."/>
            <person name="Wang X."/>
            <person name="Zhu J."/>
            <person name="Ruan X."/>
            <person name="Zhao L."/>
            <person name="Wei J."/>
            <person name="Que T."/>
            <person name="Du C."/>
            <person name="Cheng J."/>
            <person name="Dai P."/>
            <person name="Han X."/>
            <person name="Huang E."/>
            <person name="Gao Y."/>
            <person name="Liu J."/>
            <person name="Shao H."/>
            <person name="Ye R."/>
            <person name="Li L."/>
            <person name="Wei W."/>
            <person name="Wang X."/>
            <person name="Wang C."/>
            <person name="Yang T."/>
            <person name="Huo Q."/>
            <person name="Li W."/>
            <person name="Guo W."/>
            <person name="Chen H."/>
            <person name="Zhou L."/>
            <person name="Ni X."/>
            <person name="Tian J."/>
            <person name="Zhou Y."/>
            <person name="Sheng Y."/>
            <person name="Liu T."/>
            <person name="Pan Y."/>
            <person name="Xia L."/>
            <person name="Li J."/>
            <person name="Zhao F."/>
            <person name="Cao W."/>
        </authorList>
    </citation>
    <scope>NUCLEOTIDE SEQUENCE</scope>
    <source>
        <strain evidence="1">Dsil-2018</strain>
    </source>
</reference>
<name>A0ACB8D4X4_DERSI</name>
<comment type="caution">
    <text evidence="1">The sequence shown here is derived from an EMBL/GenBank/DDBJ whole genome shotgun (WGS) entry which is preliminary data.</text>
</comment>
<dbReference type="EMBL" id="CM023472">
    <property type="protein sequence ID" value="KAH7959420.1"/>
    <property type="molecule type" value="Genomic_DNA"/>
</dbReference>
<evidence type="ECO:0000313" key="1">
    <source>
        <dbReference type="EMBL" id="KAH7959420.1"/>
    </source>
</evidence>
<organism evidence="1 2">
    <name type="scientific">Dermacentor silvarum</name>
    <name type="common">Tick</name>
    <dbReference type="NCBI Taxonomy" id="543639"/>
    <lineage>
        <taxon>Eukaryota</taxon>
        <taxon>Metazoa</taxon>
        <taxon>Ecdysozoa</taxon>
        <taxon>Arthropoda</taxon>
        <taxon>Chelicerata</taxon>
        <taxon>Arachnida</taxon>
        <taxon>Acari</taxon>
        <taxon>Parasitiformes</taxon>
        <taxon>Ixodida</taxon>
        <taxon>Ixodoidea</taxon>
        <taxon>Ixodidae</taxon>
        <taxon>Rhipicephalinae</taxon>
        <taxon>Dermacentor</taxon>
    </lineage>
</organism>
<keyword evidence="2" id="KW-1185">Reference proteome</keyword>
<proteinExistence type="predicted"/>
<gene>
    <name evidence="1" type="ORF">HPB49_010997</name>
</gene>
<evidence type="ECO:0000313" key="2">
    <source>
        <dbReference type="Proteomes" id="UP000821865"/>
    </source>
</evidence>
<sequence length="186" mass="21306">MSTHQREKVPAFHRHFLKLRDSRRYLLGQIGNADQTPVYFDMTSNTTVSVKGASDGNLLTMGNEDLRFTVKLLCFADGTKLRVYILFKRKTMPKEILPKGVVVWVNAKGFMTDEMVVEWYRLVWLLRPGASLKREIPNLLVLDSFWGHFTTKVQVVLQKERTDMLVIPRWRDGAASASLCGGQQAF</sequence>
<accession>A0ACB8D4X4</accession>